<dbReference type="PANTHER" id="PTHR33164:SF56">
    <property type="entry name" value="HTH-TYPE TRANSCRIPTIONAL REGULATOR MHQR"/>
    <property type="match status" value="1"/>
</dbReference>
<dbReference type="InterPro" id="IPR036390">
    <property type="entry name" value="WH_DNA-bd_sf"/>
</dbReference>
<keyword evidence="2" id="KW-0238">DNA-binding</keyword>
<evidence type="ECO:0000259" key="4">
    <source>
        <dbReference type="PROSITE" id="PS50995"/>
    </source>
</evidence>
<sequence length="151" mass="17324">MTKQNDRIEEELSLKLFVVLTRANQSLKKKVEEDIKRHGLNTTEFAVLELLYNKGEQPIQKIGDKVLIASSSITYVVDKLEQKKLLLRKPCPTDRRVTFAVLTETGTELMGRIFPKHREAIDDICSSLERQEKEQLIDLLKKIGHSAEAYS</sequence>
<dbReference type="InterPro" id="IPR036388">
    <property type="entry name" value="WH-like_DNA-bd_sf"/>
</dbReference>
<dbReference type="RefSeq" id="WP_377907899.1">
    <property type="nucleotide sequence ID" value="NZ_JBHSGK010000003.1"/>
</dbReference>
<evidence type="ECO:0000256" key="3">
    <source>
        <dbReference type="ARBA" id="ARBA00023163"/>
    </source>
</evidence>
<dbReference type="PANTHER" id="PTHR33164">
    <property type="entry name" value="TRANSCRIPTIONAL REGULATOR, MARR FAMILY"/>
    <property type="match status" value="1"/>
</dbReference>
<dbReference type="PROSITE" id="PS50995">
    <property type="entry name" value="HTH_MARR_2"/>
    <property type="match status" value="1"/>
</dbReference>
<evidence type="ECO:0000313" key="6">
    <source>
        <dbReference type="Proteomes" id="UP001595896"/>
    </source>
</evidence>
<dbReference type="InterPro" id="IPR000835">
    <property type="entry name" value="HTH_MarR-typ"/>
</dbReference>
<name>A0ABV9NQZ2_9BACI</name>
<evidence type="ECO:0000256" key="1">
    <source>
        <dbReference type="ARBA" id="ARBA00023015"/>
    </source>
</evidence>
<dbReference type="EMBL" id="JBHSGK010000003">
    <property type="protein sequence ID" value="MFC4735276.1"/>
    <property type="molecule type" value="Genomic_DNA"/>
</dbReference>
<dbReference type="Proteomes" id="UP001595896">
    <property type="component" value="Unassembled WGS sequence"/>
</dbReference>
<organism evidence="5 6">
    <name type="scientific">Bacillus daqingensis</name>
    <dbReference type="NCBI Taxonomy" id="872396"/>
    <lineage>
        <taxon>Bacteria</taxon>
        <taxon>Bacillati</taxon>
        <taxon>Bacillota</taxon>
        <taxon>Bacilli</taxon>
        <taxon>Bacillales</taxon>
        <taxon>Bacillaceae</taxon>
        <taxon>Bacillus</taxon>
    </lineage>
</organism>
<dbReference type="SUPFAM" id="SSF46785">
    <property type="entry name" value="Winged helix' DNA-binding domain"/>
    <property type="match status" value="1"/>
</dbReference>
<dbReference type="InterPro" id="IPR039422">
    <property type="entry name" value="MarR/SlyA-like"/>
</dbReference>
<comment type="caution">
    <text evidence="5">The sequence shown here is derived from an EMBL/GenBank/DDBJ whole genome shotgun (WGS) entry which is preliminary data.</text>
</comment>
<evidence type="ECO:0000313" key="5">
    <source>
        <dbReference type="EMBL" id="MFC4735276.1"/>
    </source>
</evidence>
<feature type="domain" description="HTH marR-type" evidence="4">
    <location>
        <begin position="13"/>
        <end position="145"/>
    </location>
</feature>
<accession>A0ABV9NQZ2</accession>
<reference evidence="6" key="1">
    <citation type="journal article" date="2019" name="Int. J. Syst. Evol. Microbiol.">
        <title>The Global Catalogue of Microorganisms (GCM) 10K type strain sequencing project: providing services to taxonomists for standard genome sequencing and annotation.</title>
        <authorList>
            <consortium name="The Broad Institute Genomics Platform"/>
            <consortium name="The Broad Institute Genome Sequencing Center for Infectious Disease"/>
            <person name="Wu L."/>
            <person name="Ma J."/>
        </authorList>
    </citation>
    <scope>NUCLEOTIDE SEQUENCE [LARGE SCALE GENOMIC DNA]</scope>
    <source>
        <strain evidence="6">JCM 12165</strain>
    </source>
</reference>
<dbReference type="PRINTS" id="PR00598">
    <property type="entry name" value="HTHMARR"/>
</dbReference>
<protein>
    <submittedName>
        <fullName evidence="5">MarR family winged helix-turn-helix transcriptional regulator</fullName>
    </submittedName>
</protein>
<keyword evidence="6" id="KW-1185">Reference proteome</keyword>
<dbReference type="Pfam" id="PF01047">
    <property type="entry name" value="MarR"/>
    <property type="match status" value="1"/>
</dbReference>
<proteinExistence type="predicted"/>
<dbReference type="SMART" id="SM00347">
    <property type="entry name" value="HTH_MARR"/>
    <property type="match status" value="1"/>
</dbReference>
<gene>
    <name evidence="5" type="ORF">ACFO4L_01645</name>
</gene>
<evidence type="ECO:0000256" key="2">
    <source>
        <dbReference type="ARBA" id="ARBA00023125"/>
    </source>
</evidence>
<keyword evidence="3" id="KW-0804">Transcription</keyword>
<dbReference type="Gene3D" id="1.10.10.10">
    <property type="entry name" value="Winged helix-like DNA-binding domain superfamily/Winged helix DNA-binding domain"/>
    <property type="match status" value="1"/>
</dbReference>
<keyword evidence="1" id="KW-0805">Transcription regulation</keyword>